<evidence type="ECO:0000256" key="7">
    <source>
        <dbReference type="ARBA" id="ARBA00023244"/>
    </source>
</evidence>
<evidence type="ECO:0000256" key="5">
    <source>
        <dbReference type="ARBA" id="ARBA00022898"/>
    </source>
</evidence>
<keyword evidence="10" id="KW-1185">Reference proteome</keyword>
<sequence>MMTSSKNLFSRAKKIIPSGINSPVRYYDPYPFFVKKAKGSTLWDVDGRHYLDYCNAYGALLLGHGRKEIISDVKRQLGKGTLYCAPTEIEVDLSELISGNFPSMEKVRLVNTGSEATMTSIRLARGFTKKKKIVKFEGCYHGAHDYVLVKAGSGAAHIGMSVSEGSLDEVSKNTLVVQYNNSQQLQSLLEKEDDIAAVIVEPVLANMGLVLPAKNFLNDLRKITSEKNIVLIFDEVVTGFRMSSGGAQKYFSIQPDITTLGKALGNGFPIAAVGGKSEIMDMLSPEGKVYQASTYAGNPISVSAGIASVKTMNKLQSKLYPKLEKNCTKLVSAIHDLASDLKIPHQINSISSMFQIFFTDEPVVDYSSAKKADMVKFKKLFEILLKNEIFIAPSQFETVFLSYAHSKDDVKKTISGYEKALKAVKS</sequence>
<comment type="catalytic activity">
    <reaction evidence="1 8">
        <text>(S)-4-amino-5-oxopentanoate = 5-aminolevulinate</text>
        <dbReference type="Rhea" id="RHEA:14265"/>
        <dbReference type="ChEBI" id="CHEBI:57501"/>
        <dbReference type="ChEBI" id="CHEBI:356416"/>
        <dbReference type="EC" id="5.4.3.8"/>
    </reaction>
</comment>
<dbReference type="CDD" id="cd00610">
    <property type="entry name" value="OAT_like"/>
    <property type="match status" value="1"/>
</dbReference>
<dbReference type="UniPathway" id="UPA00251">
    <property type="reaction ID" value="UER00317"/>
</dbReference>
<dbReference type="GO" id="GO:0006782">
    <property type="term" value="P:protoporphyrinogen IX biosynthetic process"/>
    <property type="evidence" value="ECO:0007669"/>
    <property type="project" value="UniProtKB-UniRule"/>
</dbReference>
<keyword evidence="7 8" id="KW-0627">Porphyrin biosynthesis</keyword>
<dbReference type="InterPro" id="IPR004639">
    <property type="entry name" value="4pyrrol_synth_GluAld_NH2Trfase"/>
</dbReference>
<dbReference type="SUPFAM" id="SSF53383">
    <property type="entry name" value="PLP-dependent transferases"/>
    <property type="match status" value="1"/>
</dbReference>
<dbReference type="Proteomes" id="UP000230607">
    <property type="component" value="Chromosome 1"/>
</dbReference>
<accession>A0A2H1FBS8</accession>
<evidence type="ECO:0000256" key="8">
    <source>
        <dbReference type="HAMAP-Rule" id="MF_00375"/>
    </source>
</evidence>
<keyword evidence="5 8" id="KW-0663">Pyridoxal phosphate</keyword>
<dbReference type="Gene3D" id="3.40.640.10">
    <property type="entry name" value="Type I PLP-dependent aspartate aminotransferase-like (Major domain)"/>
    <property type="match status" value="1"/>
</dbReference>
<organism evidence="9 10">
    <name type="scientific">Candidatus Nitrosotalea okcheonensis</name>
    <dbReference type="NCBI Taxonomy" id="1903276"/>
    <lineage>
        <taxon>Archaea</taxon>
        <taxon>Nitrososphaerota</taxon>
        <taxon>Nitrososphaeria</taxon>
        <taxon>Nitrosotaleales</taxon>
        <taxon>Nitrosotaleaceae</taxon>
        <taxon>Nitrosotalea</taxon>
    </lineage>
</organism>
<dbReference type="NCBIfam" id="TIGR00713">
    <property type="entry name" value="hemL"/>
    <property type="match status" value="1"/>
</dbReference>
<dbReference type="InterPro" id="IPR005814">
    <property type="entry name" value="Aminotrans_3"/>
</dbReference>
<comment type="subcellular location">
    <subcellularLocation>
        <location evidence="8">Cytoplasm</location>
    </subcellularLocation>
</comment>
<proteinExistence type="inferred from homology"/>
<evidence type="ECO:0000313" key="10">
    <source>
        <dbReference type="Proteomes" id="UP000230607"/>
    </source>
</evidence>
<dbReference type="GO" id="GO:0005737">
    <property type="term" value="C:cytoplasm"/>
    <property type="evidence" value="ECO:0007669"/>
    <property type="project" value="UniProtKB-SubCell"/>
</dbReference>
<comment type="pathway">
    <text evidence="3">Porphyrin-containing compound metabolism; protoporphyrin-IX biosynthesis; 5-aminolevulinate from L-glutamyl-tRNA(Glu): step 2/2.</text>
</comment>
<dbReference type="GO" id="GO:0042286">
    <property type="term" value="F:glutamate-1-semialdehyde 2,1-aminomutase activity"/>
    <property type="evidence" value="ECO:0007669"/>
    <property type="project" value="UniProtKB-UniRule"/>
</dbReference>
<evidence type="ECO:0000256" key="6">
    <source>
        <dbReference type="ARBA" id="ARBA00023235"/>
    </source>
</evidence>
<feature type="modified residue" description="N6-(pyridoxal phosphate)lysine" evidence="8">
    <location>
        <position position="262"/>
    </location>
</feature>
<dbReference type="HAMAP" id="MF_00375">
    <property type="entry name" value="HemL_aminotrans_3"/>
    <property type="match status" value="1"/>
</dbReference>
<dbReference type="Gene3D" id="3.90.1150.10">
    <property type="entry name" value="Aspartate Aminotransferase, domain 1"/>
    <property type="match status" value="1"/>
</dbReference>
<dbReference type="AlphaFoldDB" id="A0A2H1FBS8"/>
<dbReference type="FunFam" id="3.40.640.10:FF:000021">
    <property type="entry name" value="Glutamate-1-semialdehyde 2,1-aminomutase"/>
    <property type="match status" value="1"/>
</dbReference>
<dbReference type="GO" id="GO:0030170">
    <property type="term" value="F:pyridoxal phosphate binding"/>
    <property type="evidence" value="ECO:0007669"/>
    <property type="project" value="InterPro"/>
</dbReference>
<reference evidence="10" key="1">
    <citation type="submission" date="2017-03" db="EMBL/GenBank/DDBJ databases">
        <authorList>
            <person name="Herbold C."/>
        </authorList>
    </citation>
    <scope>NUCLEOTIDE SEQUENCE [LARGE SCALE GENOMIC DNA]</scope>
</reference>
<evidence type="ECO:0000313" key="9">
    <source>
        <dbReference type="EMBL" id="SMH70218.1"/>
    </source>
</evidence>
<dbReference type="InterPro" id="IPR015424">
    <property type="entry name" value="PyrdxlP-dep_Trfase"/>
</dbReference>
<comment type="similarity">
    <text evidence="4 8">Belongs to the class-III pyridoxal-phosphate-dependent aminotransferase family. HemL subfamily.</text>
</comment>
<keyword evidence="8" id="KW-0963">Cytoplasm</keyword>
<dbReference type="Pfam" id="PF00202">
    <property type="entry name" value="Aminotran_3"/>
    <property type="match status" value="1"/>
</dbReference>
<dbReference type="InterPro" id="IPR015422">
    <property type="entry name" value="PyrdxlP-dep_Trfase_small"/>
</dbReference>
<dbReference type="GO" id="GO:0008483">
    <property type="term" value="F:transaminase activity"/>
    <property type="evidence" value="ECO:0007669"/>
    <property type="project" value="InterPro"/>
</dbReference>
<evidence type="ECO:0000256" key="4">
    <source>
        <dbReference type="ARBA" id="ARBA00008981"/>
    </source>
</evidence>
<dbReference type="EC" id="5.4.3.8" evidence="8"/>
<dbReference type="PANTHER" id="PTHR43713">
    <property type="entry name" value="GLUTAMATE-1-SEMIALDEHYDE 2,1-AMINOMUTASE"/>
    <property type="match status" value="1"/>
</dbReference>
<evidence type="ECO:0000256" key="3">
    <source>
        <dbReference type="ARBA" id="ARBA00004819"/>
    </source>
</evidence>
<evidence type="ECO:0000256" key="2">
    <source>
        <dbReference type="ARBA" id="ARBA00001933"/>
    </source>
</evidence>
<dbReference type="InterPro" id="IPR049704">
    <property type="entry name" value="Aminotrans_3_PPA_site"/>
</dbReference>
<dbReference type="EMBL" id="LT841358">
    <property type="protein sequence ID" value="SMH70218.1"/>
    <property type="molecule type" value="Genomic_DNA"/>
</dbReference>
<keyword evidence="6 8" id="KW-0413">Isomerase</keyword>
<name>A0A2H1FBS8_9ARCH</name>
<dbReference type="InterPro" id="IPR015421">
    <property type="entry name" value="PyrdxlP-dep_Trfase_major"/>
</dbReference>
<dbReference type="PANTHER" id="PTHR43713:SF3">
    <property type="entry name" value="GLUTAMATE-1-SEMIALDEHYDE 2,1-AMINOMUTASE 1, CHLOROPLASTIC-RELATED"/>
    <property type="match status" value="1"/>
</dbReference>
<dbReference type="NCBIfam" id="NF000818">
    <property type="entry name" value="PRK00062.1"/>
    <property type="match status" value="1"/>
</dbReference>
<gene>
    <name evidence="8 9" type="primary">hemL</name>
    <name evidence="9" type="ORF">NCS_10025</name>
</gene>
<evidence type="ECO:0000256" key="1">
    <source>
        <dbReference type="ARBA" id="ARBA00001579"/>
    </source>
</evidence>
<comment type="cofactor">
    <cofactor evidence="2 8">
        <name>pyridoxal 5'-phosphate</name>
        <dbReference type="ChEBI" id="CHEBI:597326"/>
    </cofactor>
</comment>
<dbReference type="PROSITE" id="PS00600">
    <property type="entry name" value="AA_TRANSFER_CLASS_3"/>
    <property type="match status" value="1"/>
</dbReference>
<protein>
    <recommendedName>
        <fullName evidence="8">Glutamate-1-semialdehyde 2,1-aminomutase</fullName>
        <shortName evidence="8">GSA</shortName>
        <ecNumber evidence="8">5.4.3.8</ecNumber>
    </recommendedName>
    <alternativeName>
        <fullName evidence="8">Glutamate-1-semialdehyde aminotransferase</fullName>
        <shortName evidence="8">GSA-AT</shortName>
    </alternativeName>
</protein>